<gene>
    <name evidence="1" type="ORF">SE37_10245</name>
</gene>
<comment type="caution">
    <text evidence="1">The sequence shown here is derived from an EMBL/GenBank/DDBJ whole genome shotgun (WGS) entry which is preliminary data.</text>
</comment>
<keyword evidence="2" id="KW-1185">Reference proteome</keyword>
<dbReference type="AlphaFoldDB" id="A0A0C1TQF7"/>
<dbReference type="EMBL" id="JXBL01000001">
    <property type="protein sequence ID" value="KIE42984.1"/>
    <property type="molecule type" value="Genomic_DNA"/>
</dbReference>
<sequence length="119" mass="13616">MKGTDVRKLVTESVSGEHRFVRWWRKENDFLDYDLVDKFLERLSSDEEIGGVELLTMKDMVDEVKRITGERLTVRHGESGDTVEWVHGGKGGERTEVCFLTPETLLTIYDAETRGNPIG</sequence>
<name>A0A0C1TQF7_9BACT</name>
<evidence type="ECO:0000313" key="1">
    <source>
        <dbReference type="EMBL" id="KIE42984.1"/>
    </source>
</evidence>
<evidence type="ECO:0000313" key="2">
    <source>
        <dbReference type="Proteomes" id="UP000031433"/>
    </source>
</evidence>
<proteinExistence type="predicted"/>
<dbReference type="RefSeq" id="WP_039646039.1">
    <property type="nucleotide sequence ID" value="NZ_JXBL01000001.1"/>
</dbReference>
<protein>
    <submittedName>
        <fullName evidence="1">Uncharacterized protein</fullName>
    </submittedName>
</protein>
<reference evidence="1 2" key="1">
    <citation type="submission" date="2015-01" db="EMBL/GenBank/DDBJ databases">
        <title>Genome sequence of the anaerobic bacterium Geobacter soli GSS01, a dissimilatory Fe(III) reducer from soil.</title>
        <authorList>
            <person name="Yang G."/>
            <person name="Zhou S."/>
        </authorList>
    </citation>
    <scope>NUCLEOTIDE SEQUENCE [LARGE SCALE GENOMIC DNA]</scope>
    <source>
        <strain evidence="1 2">GSS01</strain>
    </source>
</reference>
<dbReference type="Proteomes" id="UP000031433">
    <property type="component" value="Unassembled WGS sequence"/>
</dbReference>
<accession>A0A0C1TQF7</accession>
<organism evidence="1 2">
    <name type="scientific">Geobacter soli</name>
    <dbReference type="NCBI Taxonomy" id="1510391"/>
    <lineage>
        <taxon>Bacteria</taxon>
        <taxon>Pseudomonadati</taxon>
        <taxon>Thermodesulfobacteriota</taxon>
        <taxon>Desulfuromonadia</taxon>
        <taxon>Geobacterales</taxon>
        <taxon>Geobacteraceae</taxon>
        <taxon>Geobacter</taxon>
    </lineage>
</organism>